<evidence type="ECO:0000313" key="3">
    <source>
        <dbReference type="Proteomes" id="UP000718793"/>
    </source>
</evidence>
<sequence>MKNENLIEIKNLEFKYDKKSILNIDDLEILKDKITVLLGPSGSGKTTLLNLISGYLKPTKGTIDVLDKPKIYEIGYIMQEQNVYPNISVFLNVYLSAKNTPNWVKQKRLQACEEILTFLDQKKQIKFKKLINLFNNPQQIFSKYIFFVLRLYAFSLNFKQIKTFFKILSLKEMFKKQWKEVGTKLEIFEYEKKKTAQLSGGQKQRVAFAKAIIKNCKIIILDEPFSALDAKIKENTIKWIASLQKEFNLSMIMVTHDQQDAMKLGDKIILMNEGKIAQNSSPEDLYNDPQNIFVAKFIGYPEINLIKSDENYDYYIRHNKITMSFDKETNAKIVSAKHLGDSINYTVNFNNYEINVLSKNIDFKIDDEVKISFLEDGVFRFSKEGNRV</sequence>
<dbReference type="InterPro" id="IPR003439">
    <property type="entry name" value="ABC_transporter-like_ATP-bd"/>
</dbReference>
<organism evidence="2 3">
    <name type="scientific">Mycoplasma zalophi</name>
    <dbReference type="NCBI Taxonomy" id="191287"/>
    <lineage>
        <taxon>Bacteria</taxon>
        <taxon>Bacillati</taxon>
        <taxon>Mycoplasmatota</taxon>
        <taxon>Mollicutes</taxon>
        <taxon>Mycoplasmataceae</taxon>
        <taxon>Mycoplasma</taxon>
    </lineage>
</organism>
<keyword evidence="2" id="KW-0547">Nucleotide-binding</keyword>
<dbReference type="GO" id="GO:0005524">
    <property type="term" value="F:ATP binding"/>
    <property type="evidence" value="ECO:0007669"/>
    <property type="project" value="UniProtKB-KW"/>
</dbReference>
<dbReference type="RefSeq" id="WP_216488794.1">
    <property type="nucleotide sequence ID" value="NZ_JAHMHH010000001.1"/>
</dbReference>
<protein>
    <submittedName>
        <fullName evidence="2">ABC transporter ATP-binding protein</fullName>
    </submittedName>
</protein>
<dbReference type="PANTHER" id="PTHR43875">
    <property type="entry name" value="MALTODEXTRIN IMPORT ATP-BINDING PROTEIN MSMX"/>
    <property type="match status" value="1"/>
</dbReference>
<dbReference type="EMBL" id="JAHMHH010000001">
    <property type="protein sequence ID" value="MBU4692330.1"/>
    <property type="molecule type" value="Genomic_DNA"/>
</dbReference>
<accession>A0ABS6DPS8</accession>
<evidence type="ECO:0000313" key="2">
    <source>
        <dbReference type="EMBL" id="MBU4692330.1"/>
    </source>
</evidence>
<dbReference type="InterPro" id="IPR047641">
    <property type="entry name" value="ABC_transpr_MalK/UgpC-like"/>
</dbReference>
<proteinExistence type="predicted"/>
<dbReference type="Proteomes" id="UP000718793">
    <property type="component" value="Unassembled WGS sequence"/>
</dbReference>
<dbReference type="SMART" id="SM00382">
    <property type="entry name" value="AAA"/>
    <property type="match status" value="1"/>
</dbReference>
<dbReference type="PANTHER" id="PTHR43875:SF1">
    <property type="entry name" value="OSMOPROTECTIVE COMPOUNDS UPTAKE ATP-BINDING PROTEIN GGTA"/>
    <property type="match status" value="1"/>
</dbReference>
<dbReference type="PROSITE" id="PS50893">
    <property type="entry name" value="ABC_TRANSPORTER_2"/>
    <property type="match status" value="1"/>
</dbReference>
<keyword evidence="2" id="KW-0067">ATP-binding</keyword>
<dbReference type="PROSITE" id="PS00211">
    <property type="entry name" value="ABC_TRANSPORTER_1"/>
    <property type="match status" value="1"/>
</dbReference>
<reference evidence="2" key="1">
    <citation type="submission" date="2021-06" db="EMBL/GenBank/DDBJ databases">
        <title>Novel Mycoplasma species detected in California sea lions (Zalophus californianus) from the USA.</title>
        <authorList>
            <person name="Volokhov D.V."/>
            <person name="Furtak V.A."/>
            <person name="Zagorodnyaya T.A."/>
        </authorList>
    </citation>
    <scope>NUCLEOTIDE SEQUENCE [LARGE SCALE GENOMIC DNA]</scope>
    <source>
        <strain evidence="2">CSL 5346</strain>
    </source>
</reference>
<dbReference type="InterPro" id="IPR003593">
    <property type="entry name" value="AAA+_ATPase"/>
</dbReference>
<name>A0ABS6DPS8_9MOLU</name>
<evidence type="ECO:0000259" key="1">
    <source>
        <dbReference type="PROSITE" id="PS50893"/>
    </source>
</evidence>
<dbReference type="Pfam" id="PF00005">
    <property type="entry name" value="ABC_tran"/>
    <property type="match status" value="1"/>
</dbReference>
<dbReference type="InterPro" id="IPR017871">
    <property type="entry name" value="ABC_transporter-like_CS"/>
</dbReference>
<gene>
    <name evidence="2" type="ORF">KQ875_01815</name>
</gene>
<feature type="domain" description="ABC transporter" evidence="1">
    <location>
        <begin position="7"/>
        <end position="298"/>
    </location>
</feature>
<keyword evidence="3" id="KW-1185">Reference proteome</keyword>
<comment type="caution">
    <text evidence="2">The sequence shown here is derived from an EMBL/GenBank/DDBJ whole genome shotgun (WGS) entry which is preliminary data.</text>
</comment>